<keyword evidence="1 4" id="KW-0560">Oxidoreductase</keyword>
<comment type="function">
    <text evidence="4">Has an important function as a repair enzyme for proteins that have been inactivated by oxidation. Catalyzes the reversible oxidation-reduction of methionine sulfoxide in proteins to methionine.</text>
</comment>
<keyword evidence="7" id="KW-1185">Reference proteome</keyword>
<dbReference type="Gene3D" id="3.30.1060.10">
    <property type="entry name" value="Peptide methionine sulphoxide reductase MsrA"/>
    <property type="match status" value="1"/>
</dbReference>
<gene>
    <name evidence="4 6" type="primary">msrA</name>
    <name evidence="6" type="ORF">DXA39_07335</name>
</gene>
<evidence type="ECO:0000256" key="2">
    <source>
        <dbReference type="ARBA" id="ARBA00047806"/>
    </source>
</evidence>
<evidence type="ECO:0000256" key="3">
    <source>
        <dbReference type="ARBA" id="ARBA00048782"/>
    </source>
</evidence>
<reference evidence="6 7" key="1">
    <citation type="submission" date="2018-08" db="EMBL/GenBank/DDBJ databases">
        <title>A genome reference for cultivated species of the human gut microbiota.</title>
        <authorList>
            <person name="Zou Y."/>
            <person name="Xue W."/>
            <person name="Luo G."/>
        </authorList>
    </citation>
    <scope>NUCLEOTIDE SEQUENCE [LARGE SCALE GENOMIC DNA]</scope>
    <source>
        <strain evidence="6 7">OF01-3</strain>
    </source>
</reference>
<dbReference type="GO" id="GO:0034599">
    <property type="term" value="P:cellular response to oxidative stress"/>
    <property type="evidence" value="ECO:0007669"/>
    <property type="project" value="TreeGrafter"/>
</dbReference>
<name>A0A3E2TGB2_9FIRM</name>
<dbReference type="InterPro" id="IPR002569">
    <property type="entry name" value="Met_Sox_Rdtase_MsrA_dom"/>
</dbReference>
<comment type="caution">
    <text evidence="6">The sequence shown here is derived from an EMBL/GenBank/DDBJ whole genome shotgun (WGS) entry which is preliminary data.</text>
</comment>
<feature type="domain" description="Peptide methionine sulphoxide reductase MsrA" evidence="5">
    <location>
        <begin position="4"/>
        <end position="152"/>
    </location>
</feature>
<protein>
    <recommendedName>
        <fullName evidence="4">Peptide methionine sulfoxide reductase MsrA</fullName>
        <shortName evidence="4">Protein-methionine-S-oxide reductase</shortName>
        <ecNumber evidence="4">1.8.4.11</ecNumber>
    </recommendedName>
    <alternativeName>
        <fullName evidence="4">Peptide-methionine (S)-S-oxide reductase</fullName>
        <shortName evidence="4">Peptide Met(O) reductase</shortName>
    </alternativeName>
</protein>
<comment type="catalytic activity">
    <reaction evidence="2 4">
        <text>L-methionyl-[protein] + [thioredoxin]-disulfide + H2O = L-methionyl-(S)-S-oxide-[protein] + [thioredoxin]-dithiol</text>
        <dbReference type="Rhea" id="RHEA:14217"/>
        <dbReference type="Rhea" id="RHEA-COMP:10698"/>
        <dbReference type="Rhea" id="RHEA-COMP:10700"/>
        <dbReference type="Rhea" id="RHEA-COMP:12313"/>
        <dbReference type="Rhea" id="RHEA-COMP:12315"/>
        <dbReference type="ChEBI" id="CHEBI:15377"/>
        <dbReference type="ChEBI" id="CHEBI:16044"/>
        <dbReference type="ChEBI" id="CHEBI:29950"/>
        <dbReference type="ChEBI" id="CHEBI:44120"/>
        <dbReference type="ChEBI" id="CHEBI:50058"/>
        <dbReference type="EC" id="1.8.4.11"/>
    </reaction>
</comment>
<dbReference type="GO" id="GO:0033744">
    <property type="term" value="F:L-methionine:thioredoxin-disulfide S-oxidoreductase activity"/>
    <property type="evidence" value="ECO:0007669"/>
    <property type="project" value="RHEA"/>
</dbReference>
<feature type="active site" evidence="4">
    <location>
        <position position="11"/>
    </location>
</feature>
<dbReference type="InterPro" id="IPR036509">
    <property type="entry name" value="Met_Sox_Rdtase_MsrA_sf"/>
</dbReference>
<comment type="similarity">
    <text evidence="4">Belongs to the MsrA Met sulfoxide reductase family.</text>
</comment>
<dbReference type="Proteomes" id="UP000261011">
    <property type="component" value="Unassembled WGS sequence"/>
</dbReference>
<dbReference type="HAMAP" id="MF_01401">
    <property type="entry name" value="MsrA"/>
    <property type="match status" value="1"/>
</dbReference>
<dbReference type="GO" id="GO:0008113">
    <property type="term" value="F:peptide-methionine (S)-S-oxide reductase activity"/>
    <property type="evidence" value="ECO:0007669"/>
    <property type="project" value="UniProtKB-UniRule"/>
</dbReference>
<dbReference type="EC" id="1.8.4.11" evidence="4"/>
<proteinExistence type="inferred from homology"/>
<dbReference type="PANTHER" id="PTHR42799">
    <property type="entry name" value="MITOCHONDRIAL PEPTIDE METHIONINE SULFOXIDE REDUCTASE"/>
    <property type="match status" value="1"/>
</dbReference>
<dbReference type="NCBIfam" id="TIGR00401">
    <property type="entry name" value="msrA"/>
    <property type="match status" value="1"/>
</dbReference>
<evidence type="ECO:0000313" key="6">
    <source>
        <dbReference type="EMBL" id="RGB75091.1"/>
    </source>
</evidence>
<dbReference type="PANTHER" id="PTHR42799:SF2">
    <property type="entry name" value="MITOCHONDRIAL PEPTIDE METHIONINE SULFOXIDE REDUCTASE"/>
    <property type="match status" value="1"/>
</dbReference>
<dbReference type="GO" id="GO:0005737">
    <property type="term" value="C:cytoplasm"/>
    <property type="evidence" value="ECO:0007669"/>
    <property type="project" value="TreeGrafter"/>
</dbReference>
<sequence length="161" mass="18873">MIKEIYLAGGCFWGVEAYFKSIDGIVDTKVGYANGKTDATTYEKVNETDHAETVYLKYDDRIISLEKILEYLYHIVDPFSVNKQGNDRGRQYRTGIYSQDQDTLELVRKFISKKQKEENQEIQIEVEKLKNFVLAEEYHQNYLEKNPTGYCHINLNDRPNI</sequence>
<dbReference type="InterPro" id="IPR050162">
    <property type="entry name" value="MsrA_MetSO_reductase"/>
</dbReference>
<evidence type="ECO:0000313" key="7">
    <source>
        <dbReference type="Proteomes" id="UP000261011"/>
    </source>
</evidence>
<organism evidence="6 7">
    <name type="scientific">Anaerococcus nagyae</name>
    <dbReference type="NCBI Taxonomy" id="1755241"/>
    <lineage>
        <taxon>Bacteria</taxon>
        <taxon>Bacillati</taxon>
        <taxon>Bacillota</taxon>
        <taxon>Tissierellia</taxon>
        <taxon>Tissierellales</taxon>
        <taxon>Peptoniphilaceae</taxon>
        <taxon>Anaerococcus</taxon>
    </lineage>
</organism>
<dbReference type="EMBL" id="QVEU01000007">
    <property type="protein sequence ID" value="RGB75091.1"/>
    <property type="molecule type" value="Genomic_DNA"/>
</dbReference>
<dbReference type="AlphaFoldDB" id="A0A3E2TGB2"/>
<accession>A0A3E2TGB2</accession>
<evidence type="ECO:0000256" key="1">
    <source>
        <dbReference type="ARBA" id="ARBA00023002"/>
    </source>
</evidence>
<dbReference type="Pfam" id="PF01625">
    <property type="entry name" value="PMSR"/>
    <property type="match status" value="1"/>
</dbReference>
<evidence type="ECO:0000259" key="5">
    <source>
        <dbReference type="Pfam" id="PF01625"/>
    </source>
</evidence>
<dbReference type="OrthoDB" id="4174719at2"/>
<dbReference type="RefSeq" id="WP_117522067.1">
    <property type="nucleotide sequence ID" value="NZ_AP031484.1"/>
</dbReference>
<comment type="catalytic activity">
    <reaction evidence="3 4">
        <text>[thioredoxin]-disulfide + L-methionine + H2O = L-methionine (S)-S-oxide + [thioredoxin]-dithiol</text>
        <dbReference type="Rhea" id="RHEA:19993"/>
        <dbReference type="Rhea" id="RHEA-COMP:10698"/>
        <dbReference type="Rhea" id="RHEA-COMP:10700"/>
        <dbReference type="ChEBI" id="CHEBI:15377"/>
        <dbReference type="ChEBI" id="CHEBI:29950"/>
        <dbReference type="ChEBI" id="CHEBI:50058"/>
        <dbReference type="ChEBI" id="CHEBI:57844"/>
        <dbReference type="ChEBI" id="CHEBI:58772"/>
        <dbReference type="EC" id="1.8.4.11"/>
    </reaction>
</comment>
<dbReference type="SUPFAM" id="SSF55068">
    <property type="entry name" value="Peptide methionine sulfoxide reductase"/>
    <property type="match status" value="1"/>
</dbReference>
<evidence type="ECO:0000256" key="4">
    <source>
        <dbReference type="HAMAP-Rule" id="MF_01401"/>
    </source>
</evidence>